<dbReference type="InterPro" id="IPR039903">
    <property type="entry name" value="Zswim2"/>
</dbReference>
<dbReference type="Proteomes" id="UP000799777">
    <property type="component" value="Unassembled WGS sequence"/>
</dbReference>
<dbReference type="GO" id="GO:0008270">
    <property type="term" value="F:zinc ion binding"/>
    <property type="evidence" value="ECO:0007669"/>
    <property type="project" value="UniProtKB-KW"/>
</dbReference>
<keyword evidence="4" id="KW-1185">Reference proteome</keyword>
<protein>
    <recommendedName>
        <fullName evidence="2">RING-type domain-containing protein</fullName>
    </recommendedName>
</protein>
<dbReference type="AlphaFoldDB" id="A0A9P4HHV1"/>
<keyword evidence="1" id="KW-0479">Metal-binding</keyword>
<comment type="caution">
    <text evidence="3">The sequence shown here is derived from an EMBL/GenBank/DDBJ whole genome shotgun (WGS) entry which is preliminary data.</text>
</comment>
<name>A0A9P4HHV1_9PLEO</name>
<gene>
    <name evidence="3" type="ORF">EK21DRAFT_58878</name>
</gene>
<dbReference type="SUPFAM" id="SSF57850">
    <property type="entry name" value="RING/U-box"/>
    <property type="match status" value="1"/>
</dbReference>
<evidence type="ECO:0000313" key="3">
    <source>
        <dbReference type="EMBL" id="KAF2033321.1"/>
    </source>
</evidence>
<dbReference type="Gene3D" id="3.30.40.10">
    <property type="entry name" value="Zinc/RING finger domain, C3HC4 (zinc finger)"/>
    <property type="match status" value="1"/>
</dbReference>
<dbReference type="InterPro" id="IPR013083">
    <property type="entry name" value="Znf_RING/FYVE/PHD"/>
</dbReference>
<evidence type="ECO:0000256" key="1">
    <source>
        <dbReference type="PROSITE-ProRule" id="PRU00175"/>
    </source>
</evidence>
<proteinExistence type="predicted"/>
<evidence type="ECO:0000259" key="2">
    <source>
        <dbReference type="PROSITE" id="PS50089"/>
    </source>
</evidence>
<dbReference type="InterPro" id="IPR001841">
    <property type="entry name" value="Znf_RING"/>
</dbReference>
<feature type="domain" description="RING-type" evidence="2">
    <location>
        <begin position="68"/>
        <end position="120"/>
    </location>
</feature>
<dbReference type="OrthoDB" id="2122982at2759"/>
<organism evidence="3 4">
    <name type="scientific">Setomelanomma holmii</name>
    <dbReference type="NCBI Taxonomy" id="210430"/>
    <lineage>
        <taxon>Eukaryota</taxon>
        <taxon>Fungi</taxon>
        <taxon>Dikarya</taxon>
        <taxon>Ascomycota</taxon>
        <taxon>Pezizomycotina</taxon>
        <taxon>Dothideomycetes</taxon>
        <taxon>Pleosporomycetidae</taxon>
        <taxon>Pleosporales</taxon>
        <taxon>Pleosporineae</taxon>
        <taxon>Phaeosphaeriaceae</taxon>
        <taxon>Setomelanomma</taxon>
    </lineage>
</organism>
<dbReference type="PANTHER" id="PTHR21540:SF0">
    <property type="entry name" value="PHD FAMILY PROTEIN"/>
    <property type="match status" value="1"/>
</dbReference>
<dbReference type="PROSITE" id="PS50089">
    <property type="entry name" value="ZF_RING_2"/>
    <property type="match status" value="1"/>
</dbReference>
<dbReference type="Pfam" id="PF13639">
    <property type="entry name" value="zf-RING_2"/>
    <property type="match status" value="1"/>
</dbReference>
<accession>A0A9P4HHV1</accession>
<evidence type="ECO:0000313" key="4">
    <source>
        <dbReference type="Proteomes" id="UP000799777"/>
    </source>
</evidence>
<sequence>MTVSKSRGATRKLGAISVGSKIVRFRVHNIDRRFAVHEDLICRTSNLFKAQLQKNRKALPAEPEGEECCVCQEDLDPITKDITYCVTCGQNVHDSCIEQWKQTNNTSGGDRTAATCPMCRATWKNEPLLKYLSIDASLDAEAVQAYLDYLYSGTLHIPSSISRRTDPFNVALLKCWAVASAVSDSPFKTTVINTFFTEAKARIWTDSVKWAFTDGQANEEIKDFVMEVFMAFMKPGWFKNEGAKWPQGFVRELADRAFVGMRGRKSYQDIKREWEKRVETEDADEGVEIVARDKILETKMKEAHKDGRGRRAVFCPKARIDESNAAASRTPALETNLWAHDELDWDLSRYASSHT</sequence>
<dbReference type="EMBL" id="ML978167">
    <property type="protein sequence ID" value="KAF2033321.1"/>
    <property type="molecule type" value="Genomic_DNA"/>
</dbReference>
<keyword evidence="1" id="KW-0863">Zinc-finger</keyword>
<keyword evidence="1" id="KW-0862">Zinc</keyword>
<dbReference type="PANTHER" id="PTHR21540">
    <property type="entry name" value="RING FINGER AND SWIM DOMAIN-CONTAINING PROTEIN 2"/>
    <property type="match status" value="1"/>
</dbReference>
<reference evidence="3" key="1">
    <citation type="journal article" date="2020" name="Stud. Mycol.">
        <title>101 Dothideomycetes genomes: a test case for predicting lifestyles and emergence of pathogens.</title>
        <authorList>
            <person name="Haridas S."/>
            <person name="Albert R."/>
            <person name="Binder M."/>
            <person name="Bloem J."/>
            <person name="Labutti K."/>
            <person name="Salamov A."/>
            <person name="Andreopoulos B."/>
            <person name="Baker S."/>
            <person name="Barry K."/>
            <person name="Bills G."/>
            <person name="Bluhm B."/>
            <person name="Cannon C."/>
            <person name="Castanera R."/>
            <person name="Culley D."/>
            <person name="Daum C."/>
            <person name="Ezra D."/>
            <person name="Gonzalez J."/>
            <person name="Henrissat B."/>
            <person name="Kuo A."/>
            <person name="Liang C."/>
            <person name="Lipzen A."/>
            <person name="Lutzoni F."/>
            <person name="Magnuson J."/>
            <person name="Mondo S."/>
            <person name="Nolan M."/>
            <person name="Ohm R."/>
            <person name="Pangilinan J."/>
            <person name="Park H.-J."/>
            <person name="Ramirez L."/>
            <person name="Alfaro M."/>
            <person name="Sun H."/>
            <person name="Tritt A."/>
            <person name="Yoshinaga Y."/>
            <person name="Zwiers L.-H."/>
            <person name="Turgeon B."/>
            <person name="Goodwin S."/>
            <person name="Spatafora J."/>
            <person name="Crous P."/>
            <person name="Grigoriev I."/>
        </authorList>
    </citation>
    <scope>NUCLEOTIDE SEQUENCE</scope>
    <source>
        <strain evidence="3">CBS 110217</strain>
    </source>
</reference>
<dbReference type="GO" id="GO:0061630">
    <property type="term" value="F:ubiquitin protein ligase activity"/>
    <property type="evidence" value="ECO:0007669"/>
    <property type="project" value="InterPro"/>
</dbReference>